<dbReference type="HOGENOM" id="CLU_290186_0_0_1"/>
<gene>
    <name evidence="4" type="ORF">PV11_05188</name>
</gene>
<accession>A0A0D1W2V7</accession>
<sequence>MMRFSFGTTVLMAGAAVAGPLATISPCPQATSTTHELVTITSQYQTYTTCQPTTGCVHGICSTNYPFGTSTFVSSTIPNAWNGETASSTLVTAIDQDITVSQFSVTETRYITPTPTTIGNTVYVHEPSPVYLTISKDFYAPYNQLGPLAVPGYEGSDLCETCDIQADGSQQQVVDVTECRAGPFGVKCLAYEETWISQSAPAVTTSVVAPFSTRWVAPSAGTYTITVTVIEPAQVITGPTQTITVPPQPWYTEILHTCSEALETVDLTTIITKTIYFTVPYIRQSPTTGSWVPAPTGAYSGGDSLPEQGGSWAGEDPFGGNDWSNPSSAQNDGWQDWFSTVTSTTTSSSSSSTSAFVTTSMSTTSSIASTSTTSTATTSLSTPSIGPFYIVSDNGGSKLRKRQSYSYVALESDNGFLVDDKDSAAVFFIDTAGFLVTGGQYVNADYSFSDVSFYVTEQQPITLAKFNIGAANELLIEDDVENHGFCFTSVGESILILFSAQATEVPCNPVTLYVLLDLSNTTTSTTTVATTSSNSTSSATTTIPTTGFTSSTIAANSSLSSSFGSSSSSISSSASLSVSASSSRSSASTSTNSSMPSSSSSMSTSSRSSTLTSAAAGTSSLTLSASSSTSATTSSTTAVPSSGFQIQVNQLGLSKRDEVQYLFFENSLGQLGTAANASTFSIDVDNHLIKSDGEYIGVDDSGSTGSLLAAFDFDPSIDQWTSNSDGELQLAIFEFCAGLFGSIQVLLPNATCSNVLEFVTVRIGTTSSTTITSASSTAPSTSTTQTTTLSAIKNTSTTLNATTSSDIASTVASAFSTTSTKGSSTTALSATSMTTSRVLVSDTTIATNTPSTTADTTTHAFFSTTNNTTTTIASTAVFYSNTTRITTSTTVTTD</sequence>
<dbReference type="Pfam" id="PF25485">
    <property type="entry name" value="DUF7908"/>
    <property type="match status" value="2"/>
</dbReference>
<evidence type="ECO:0000256" key="1">
    <source>
        <dbReference type="SAM" id="MobiDB-lite"/>
    </source>
</evidence>
<reference evidence="4 5" key="1">
    <citation type="submission" date="2015-01" db="EMBL/GenBank/DDBJ databases">
        <title>The Genome Sequence of Exophiala sideris CBS121828.</title>
        <authorList>
            <consortium name="The Broad Institute Genomics Platform"/>
            <person name="Cuomo C."/>
            <person name="de Hoog S."/>
            <person name="Gorbushina A."/>
            <person name="Stielow B."/>
            <person name="Teixiera M."/>
            <person name="Abouelleil A."/>
            <person name="Chapman S.B."/>
            <person name="Priest M."/>
            <person name="Young S.K."/>
            <person name="Wortman J."/>
            <person name="Nusbaum C."/>
            <person name="Birren B."/>
        </authorList>
    </citation>
    <scope>NUCLEOTIDE SEQUENCE [LARGE SCALE GENOMIC DNA]</scope>
    <source>
        <strain evidence="4 5">CBS 121828</strain>
    </source>
</reference>
<dbReference type="InterPro" id="IPR057230">
    <property type="entry name" value="DUF7908"/>
</dbReference>
<feature type="region of interest" description="Disordered" evidence="1">
    <location>
        <begin position="298"/>
        <end position="330"/>
    </location>
</feature>
<protein>
    <recommendedName>
        <fullName evidence="3">DUF7908 domain-containing protein</fullName>
    </recommendedName>
</protein>
<feature type="domain" description="DUF7908" evidence="3">
    <location>
        <begin position="384"/>
        <end position="514"/>
    </location>
</feature>
<dbReference type="EMBL" id="KN846952">
    <property type="protein sequence ID" value="KIV83135.1"/>
    <property type="molecule type" value="Genomic_DNA"/>
</dbReference>
<feature type="domain" description="DUF7908" evidence="3">
    <location>
        <begin position="641"/>
        <end position="751"/>
    </location>
</feature>
<dbReference type="AlphaFoldDB" id="A0A0D1W2V7"/>
<evidence type="ECO:0000313" key="4">
    <source>
        <dbReference type="EMBL" id="KIV83135.1"/>
    </source>
</evidence>
<proteinExistence type="predicted"/>
<evidence type="ECO:0000256" key="2">
    <source>
        <dbReference type="SAM" id="SignalP"/>
    </source>
</evidence>
<dbReference type="Proteomes" id="UP000053599">
    <property type="component" value="Unassembled WGS sequence"/>
</dbReference>
<feature type="chain" id="PRO_5002236033" description="DUF7908 domain-containing protein" evidence="2">
    <location>
        <begin position="19"/>
        <end position="894"/>
    </location>
</feature>
<name>A0A0D1W2V7_9EURO</name>
<dbReference type="OrthoDB" id="4121018at2759"/>
<feature type="signal peptide" evidence="2">
    <location>
        <begin position="1"/>
        <end position="18"/>
    </location>
</feature>
<evidence type="ECO:0000313" key="5">
    <source>
        <dbReference type="Proteomes" id="UP000053599"/>
    </source>
</evidence>
<feature type="region of interest" description="Disordered" evidence="1">
    <location>
        <begin position="583"/>
        <end position="607"/>
    </location>
</feature>
<evidence type="ECO:0000259" key="3">
    <source>
        <dbReference type="Pfam" id="PF25485"/>
    </source>
</evidence>
<keyword evidence="2" id="KW-0732">Signal</keyword>
<organism evidence="4 5">
    <name type="scientific">Exophiala sideris</name>
    <dbReference type="NCBI Taxonomy" id="1016849"/>
    <lineage>
        <taxon>Eukaryota</taxon>
        <taxon>Fungi</taxon>
        <taxon>Dikarya</taxon>
        <taxon>Ascomycota</taxon>
        <taxon>Pezizomycotina</taxon>
        <taxon>Eurotiomycetes</taxon>
        <taxon>Chaetothyriomycetidae</taxon>
        <taxon>Chaetothyriales</taxon>
        <taxon>Herpotrichiellaceae</taxon>
        <taxon>Exophiala</taxon>
    </lineage>
</organism>